<sequence>MQMSRFGDNKRKGIATFSDASKSRCLSAREAAQQQWDEDLAARLQDKEDVITSRHHERHGIVDDIIDFEMMEDEAVDEDHDDSTVASTPLQDFNIGDGSIVTTTTSCVWGKRRRLESVSSCHPFHRHLSLKDHTALAEVENRLFDGNGQPYVHETLATMLFEGGAPYEQNLYSSCIPTMTSVSKTRRLRSLELLWEAEHQLLRDQLDNEQRAHWATHEDAAMASRQLRIQNAAFESENIRLRRALAHTSQFSPQLYMDPPRPHFESESASSSQFATASSSSAPTRSTIAALTPMTSTRRSTLGLDYATFPEGPVLSIQSFNDPSRSTPPNQGSDL</sequence>
<dbReference type="AlphaFoldDB" id="A0A2N9GTL7"/>
<gene>
    <name evidence="2" type="ORF">FSB_LOCUS30631</name>
</gene>
<dbReference type="EMBL" id="OIVN01002335">
    <property type="protein sequence ID" value="SPD02749.1"/>
    <property type="molecule type" value="Genomic_DNA"/>
</dbReference>
<evidence type="ECO:0000256" key="1">
    <source>
        <dbReference type="SAM" id="MobiDB-lite"/>
    </source>
</evidence>
<evidence type="ECO:0000313" key="2">
    <source>
        <dbReference type="EMBL" id="SPD02749.1"/>
    </source>
</evidence>
<reference evidence="2" key="1">
    <citation type="submission" date="2018-02" db="EMBL/GenBank/DDBJ databases">
        <authorList>
            <person name="Cohen D.B."/>
            <person name="Kent A.D."/>
        </authorList>
    </citation>
    <scope>NUCLEOTIDE SEQUENCE</scope>
</reference>
<name>A0A2N9GTL7_FAGSY</name>
<accession>A0A2N9GTL7</accession>
<organism evidence="2">
    <name type="scientific">Fagus sylvatica</name>
    <name type="common">Beechnut</name>
    <dbReference type="NCBI Taxonomy" id="28930"/>
    <lineage>
        <taxon>Eukaryota</taxon>
        <taxon>Viridiplantae</taxon>
        <taxon>Streptophyta</taxon>
        <taxon>Embryophyta</taxon>
        <taxon>Tracheophyta</taxon>
        <taxon>Spermatophyta</taxon>
        <taxon>Magnoliopsida</taxon>
        <taxon>eudicotyledons</taxon>
        <taxon>Gunneridae</taxon>
        <taxon>Pentapetalae</taxon>
        <taxon>rosids</taxon>
        <taxon>fabids</taxon>
        <taxon>Fagales</taxon>
        <taxon>Fagaceae</taxon>
        <taxon>Fagus</taxon>
    </lineage>
</organism>
<feature type="region of interest" description="Disordered" evidence="1">
    <location>
        <begin position="314"/>
        <end position="335"/>
    </location>
</feature>
<feature type="region of interest" description="Disordered" evidence="1">
    <location>
        <begin position="252"/>
        <end position="294"/>
    </location>
</feature>
<feature type="compositionally biased region" description="Polar residues" evidence="1">
    <location>
        <begin position="316"/>
        <end position="335"/>
    </location>
</feature>
<feature type="compositionally biased region" description="Low complexity" evidence="1">
    <location>
        <begin position="267"/>
        <end position="290"/>
    </location>
</feature>
<proteinExistence type="predicted"/>
<protein>
    <submittedName>
        <fullName evidence="2">Uncharacterized protein</fullName>
    </submittedName>
</protein>